<dbReference type="PROSITE" id="PS01081">
    <property type="entry name" value="HTH_TETR_1"/>
    <property type="match status" value="1"/>
</dbReference>
<dbReference type="HAMAP" id="MF_00768">
    <property type="entry name" value="HTH_type_BetI"/>
    <property type="match status" value="1"/>
</dbReference>
<evidence type="ECO:0000256" key="3">
    <source>
        <dbReference type="ARBA" id="ARBA00023015"/>
    </source>
</evidence>
<dbReference type="GO" id="GO:0003700">
    <property type="term" value="F:DNA-binding transcription factor activity"/>
    <property type="evidence" value="ECO:0007669"/>
    <property type="project" value="UniProtKB-UniRule"/>
</dbReference>
<evidence type="ECO:0000313" key="10">
    <source>
        <dbReference type="EMBL" id="MDQ0315407.1"/>
    </source>
</evidence>
<evidence type="ECO:0000256" key="8">
    <source>
        <dbReference type="PROSITE-ProRule" id="PRU00335"/>
    </source>
</evidence>
<dbReference type="InterPro" id="IPR039538">
    <property type="entry name" value="BetI_C"/>
</dbReference>
<evidence type="ECO:0000256" key="1">
    <source>
        <dbReference type="ARBA" id="ARBA00004719"/>
    </source>
</evidence>
<comment type="caution">
    <text evidence="10">The sequence shown here is derived from an EMBL/GenBank/DDBJ whole genome shotgun (WGS) entry which is preliminary data.</text>
</comment>
<comment type="function">
    <text evidence="6">Repressor involved in the biosynthesis of the osmoprotectant glycine betaine. It represses transcription of the choline transporter BetT and the genes of BetAB involved in the synthesis of glycine betaine.</text>
</comment>
<dbReference type="PANTHER" id="PTHR30055:SF234">
    <property type="entry name" value="HTH-TYPE TRANSCRIPTIONAL REGULATOR BETI"/>
    <property type="match status" value="1"/>
</dbReference>
<keyword evidence="5 7" id="KW-0804">Transcription</keyword>
<evidence type="ECO:0000256" key="5">
    <source>
        <dbReference type="ARBA" id="ARBA00023163"/>
    </source>
</evidence>
<dbReference type="InterPro" id="IPR001647">
    <property type="entry name" value="HTH_TetR"/>
</dbReference>
<comment type="function">
    <text evidence="7">Repressor involved in choline regulation of the bet genes.</text>
</comment>
<dbReference type="GO" id="GO:0045892">
    <property type="term" value="P:negative regulation of DNA-templated transcription"/>
    <property type="evidence" value="ECO:0007669"/>
    <property type="project" value="UniProtKB-UniRule"/>
</dbReference>
<dbReference type="EMBL" id="JAUSUL010000002">
    <property type="protein sequence ID" value="MDQ0315407.1"/>
    <property type="molecule type" value="Genomic_DNA"/>
</dbReference>
<dbReference type="SUPFAM" id="SSF46689">
    <property type="entry name" value="Homeodomain-like"/>
    <property type="match status" value="1"/>
</dbReference>
<dbReference type="Pfam" id="PF13977">
    <property type="entry name" value="TetR_C_6"/>
    <property type="match status" value="1"/>
</dbReference>
<reference evidence="10" key="1">
    <citation type="submission" date="2023-07" db="EMBL/GenBank/DDBJ databases">
        <title>Genomic Encyclopedia of Type Strains, Phase IV (KMG-IV): sequencing the most valuable type-strain genomes for metagenomic binning, comparative biology and taxonomic classification.</title>
        <authorList>
            <person name="Goeker M."/>
        </authorList>
    </citation>
    <scope>NUCLEOTIDE SEQUENCE</scope>
    <source>
        <strain evidence="10">DSM 21202</strain>
    </source>
</reference>
<evidence type="ECO:0000259" key="9">
    <source>
        <dbReference type="PROSITE" id="PS50977"/>
    </source>
</evidence>
<dbReference type="InterPro" id="IPR050109">
    <property type="entry name" value="HTH-type_TetR-like_transc_reg"/>
</dbReference>
<comment type="pathway">
    <text evidence="1 7">Amine and polyamine biosynthesis; betaine biosynthesis via choline pathway [regulation].</text>
</comment>
<dbReference type="InterPro" id="IPR023772">
    <property type="entry name" value="DNA-bd_HTH_TetR-type_CS"/>
</dbReference>
<dbReference type="InterPro" id="IPR017757">
    <property type="entry name" value="Tscrpt_rep_BetI"/>
</dbReference>
<dbReference type="AlphaFoldDB" id="A0AAE3VNP7"/>
<gene>
    <name evidence="7" type="primary">betI</name>
    <name evidence="10" type="ORF">J2S73_001864</name>
</gene>
<dbReference type="Gene3D" id="1.10.357.10">
    <property type="entry name" value="Tetracycline Repressor, domain 2"/>
    <property type="match status" value="1"/>
</dbReference>
<dbReference type="PANTHER" id="PTHR30055">
    <property type="entry name" value="HTH-TYPE TRANSCRIPTIONAL REGULATOR RUTR"/>
    <property type="match status" value="1"/>
</dbReference>
<dbReference type="NCBIfam" id="NF001978">
    <property type="entry name" value="PRK00767.1"/>
    <property type="match status" value="1"/>
</dbReference>
<dbReference type="InterPro" id="IPR009057">
    <property type="entry name" value="Homeodomain-like_sf"/>
</dbReference>
<dbReference type="Pfam" id="PF00440">
    <property type="entry name" value="TetR_N"/>
    <property type="match status" value="1"/>
</dbReference>
<keyword evidence="4 7" id="KW-0238">DNA-binding</keyword>
<evidence type="ECO:0000256" key="4">
    <source>
        <dbReference type="ARBA" id="ARBA00023125"/>
    </source>
</evidence>
<protein>
    <recommendedName>
        <fullName evidence="7">HTH-type transcriptional regulator BetI</fullName>
    </recommendedName>
</protein>
<accession>A0AAE3VNP7</accession>
<dbReference type="NCBIfam" id="TIGR03384">
    <property type="entry name" value="betaine_BetI"/>
    <property type="match status" value="1"/>
</dbReference>
<dbReference type="Proteomes" id="UP001229244">
    <property type="component" value="Unassembled WGS sequence"/>
</dbReference>
<keyword evidence="2 7" id="KW-0678">Repressor</keyword>
<proteinExistence type="inferred from homology"/>
<feature type="DNA-binding region" description="H-T-H motif" evidence="7 8">
    <location>
        <begin position="31"/>
        <end position="50"/>
    </location>
</feature>
<keyword evidence="3 7" id="KW-0805">Transcription regulation</keyword>
<keyword evidence="11" id="KW-1185">Reference proteome</keyword>
<sequence>MPKIGMEAVRKEALVKAAIAEVGATGSTAVTVAGIARRAGVSPALAHHYFGSKDAIFLAAMRSILDDFGRLVRDRYDVSEHPRDRLHAIIDACFEPSQFDPAIVSAWLAFYVLAHRSAEAARLLTVYQRRLDSNLVFALEELVPKPDARRLASGIAAMIDGYYIRAALHGFPVDRKEAAGMVSDYVDLNLSTLAKAEGTTAA</sequence>
<evidence type="ECO:0000256" key="2">
    <source>
        <dbReference type="ARBA" id="ARBA00022491"/>
    </source>
</evidence>
<evidence type="ECO:0000256" key="7">
    <source>
        <dbReference type="HAMAP-Rule" id="MF_00768"/>
    </source>
</evidence>
<evidence type="ECO:0000313" key="11">
    <source>
        <dbReference type="Proteomes" id="UP001229244"/>
    </source>
</evidence>
<dbReference type="PROSITE" id="PS50977">
    <property type="entry name" value="HTH_TETR_2"/>
    <property type="match status" value="1"/>
</dbReference>
<name>A0AAE3VNP7_9HYPH</name>
<dbReference type="GO" id="GO:0000976">
    <property type="term" value="F:transcription cis-regulatory region binding"/>
    <property type="evidence" value="ECO:0007669"/>
    <property type="project" value="TreeGrafter"/>
</dbReference>
<dbReference type="GO" id="GO:0019285">
    <property type="term" value="P:glycine betaine biosynthetic process from choline"/>
    <property type="evidence" value="ECO:0007669"/>
    <property type="project" value="UniProtKB-UniRule"/>
</dbReference>
<dbReference type="RefSeq" id="WP_306885240.1">
    <property type="nucleotide sequence ID" value="NZ_JAUSUL010000002.1"/>
</dbReference>
<evidence type="ECO:0000256" key="6">
    <source>
        <dbReference type="ARBA" id="ARBA00024936"/>
    </source>
</evidence>
<organism evidence="10 11">
    <name type="scientific">Amorphus orientalis</name>
    <dbReference type="NCBI Taxonomy" id="649198"/>
    <lineage>
        <taxon>Bacteria</taxon>
        <taxon>Pseudomonadati</taxon>
        <taxon>Pseudomonadota</taxon>
        <taxon>Alphaproteobacteria</taxon>
        <taxon>Hyphomicrobiales</taxon>
        <taxon>Amorphaceae</taxon>
        <taxon>Amorphus</taxon>
    </lineage>
</organism>
<feature type="domain" description="HTH tetR-type" evidence="9">
    <location>
        <begin position="8"/>
        <end position="68"/>
    </location>
</feature>
<dbReference type="InterPro" id="IPR036271">
    <property type="entry name" value="Tet_transcr_reg_TetR-rel_C_sf"/>
</dbReference>
<dbReference type="SUPFAM" id="SSF48498">
    <property type="entry name" value="Tetracyclin repressor-like, C-terminal domain"/>
    <property type="match status" value="1"/>
</dbReference>